<accession>A0ABW8TP13</accession>
<dbReference type="NCBIfam" id="TIGR00177">
    <property type="entry name" value="molyb_syn"/>
    <property type="match status" value="1"/>
</dbReference>
<comment type="similarity">
    <text evidence="1">Belongs to the CinA family.</text>
</comment>
<dbReference type="CDD" id="cd00885">
    <property type="entry name" value="cinA"/>
    <property type="match status" value="1"/>
</dbReference>
<dbReference type="NCBIfam" id="TIGR00199">
    <property type="entry name" value="PncC_domain"/>
    <property type="match status" value="1"/>
</dbReference>
<dbReference type="Pfam" id="PF18146">
    <property type="entry name" value="CinA_KH"/>
    <property type="match status" value="1"/>
</dbReference>
<dbReference type="PIRSF" id="PIRSF006728">
    <property type="entry name" value="CinA"/>
    <property type="match status" value="1"/>
</dbReference>
<protein>
    <recommendedName>
        <fullName evidence="1">Putative competence-damage inducible protein</fullName>
    </recommendedName>
</protein>
<dbReference type="PANTHER" id="PTHR13939:SF0">
    <property type="entry name" value="NMN AMIDOHYDROLASE-LIKE PROTEIN YFAY"/>
    <property type="match status" value="1"/>
</dbReference>
<organism evidence="3 4">
    <name type="scientific">Clostridium neuense</name>
    <dbReference type="NCBI Taxonomy" id="1728934"/>
    <lineage>
        <taxon>Bacteria</taxon>
        <taxon>Bacillati</taxon>
        <taxon>Bacillota</taxon>
        <taxon>Clostridia</taxon>
        <taxon>Eubacteriales</taxon>
        <taxon>Clostridiaceae</taxon>
        <taxon>Clostridium</taxon>
    </lineage>
</organism>
<dbReference type="Proteomes" id="UP001623592">
    <property type="component" value="Unassembled WGS sequence"/>
</dbReference>
<dbReference type="NCBIfam" id="NF001813">
    <property type="entry name" value="PRK00549.1"/>
    <property type="match status" value="1"/>
</dbReference>
<dbReference type="Pfam" id="PF00994">
    <property type="entry name" value="MoCF_biosynth"/>
    <property type="match status" value="1"/>
</dbReference>
<dbReference type="InterPro" id="IPR036653">
    <property type="entry name" value="CinA-like_C"/>
</dbReference>
<comment type="caution">
    <text evidence="3">The sequence shown here is derived from an EMBL/GenBank/DDBJ whole genome shotgun (WGS) entry which is preliminary data.</text>
</comment>
<dbReference type="SMART" id="SM00852">
    <property type="entry name" value="MoCF_biosynth"/>
    <property type="match status" value="1"/>
</dbReference>
<dbReference type="InterPro" id="IPR001453">
    <property type="entry name" value="MoaB/Mog_dom"/>
</dbReference>
<name>A0ABW8TP13_9CLOT</name>
<dbReference type="InterPro" id="IPR050101">
    <property type="entry name" value="CinA"/>
</dbReference>
<evidence type="ECO:0000256" key="1">
    <source>
        <dbReference type="HAMAP-Rule" id="MF_00226"/>
    </source>
</evidence>
<dbReference type="HAMAP" id="MF_00226_B">
    <property type="entry name" value="CinA_B"/>
    <property type="match status" value="1"/>
</dbReference>
<dbReference type="InterPro" id="IPR008136">
    <property type="entry name" value="CinA_C"/>
</dbReference>
<dbReference type="InterPro" id="IPR008135">
    <property type="entry name" value="Competence-induced_CinA"/>
</dbReference>
<dbReference type="PANTHER" id="PTHR13939">
    <property type="entry name" value="NICOTINAMIDE-NUCLEOTIDE AMIDOHYDROLASE PNCC"/>
    <property type="match status" value="1"/>
</dbReference>
<sequence length="417" mass="45667">MKAEILCVGTEILLGDILNTNTQFLSKELANMGFSIYHQAVVGDNVERLKNEFKLAIERADIVITTGGLGPTKDDLTKETAAEYFGKKLIFDEDSYTSIVEYFDKLGVKISENNKKQAYFPEGCTILKNDYGTAPGCIINEDNKIVILLPGPPREVLPMFKNYVVPYLKKYQEAVFVSKVLRVVGIGEGNAAEKLQDIMDRQTNPTIAPYAKDNEVTFRITASAKTEKEALDLIEPMEKEVRERLGDNVYGTDDTSLEEVVGKLLIENNITIATAESCTGGLLAGRLVNYPGISEVFMQGAVTYSNDAKIERLGVKKETLDKFGAVSSETAAEMAEGIAKTSNTNIGVSTTGIAGPGGGTEEKPVGLVYVGLYINGKVKTKKLNIPGDRQKVRNRVVTIALDWIRRETMRSNNASSH</sequence>
<dbReference type="InterPro" id="IPR036425">
    <property type="entry name" value="MoaB/Mog-like_dom_sf"/>
</dbReference>
<gene>
    <name evidence="1" type="primary">cinA</name>
    <name evidence="3" type="ORF">ACJDT4_20235</name>
</gene>
<evidence type="ECO:0000259" key="2">
    <source>
        <dbReference type="SMART" id="SM00852"/>
    </source>
</evidence>
<evidence type="ECO:0000313" key="3">
    <source>
        <dbReference type="EMBL" id="MFL0252749.1"/>
    </source>
</evidence>
<dbReference type="Gene3D" id="3.30.70.2860">
    <property type="match status" value="1"/>
</dbReference>
<reference evidence="3 4" key="1">
    <citation type="submission" date="2024-11" db="EMBL/GenBank/DDBJ databases">
        <authorList>
            <person name="Heng Y.C."/>
            <person name="Lim A.C.H."/>
            <person name="Lee J.K.Y."/>
            <person name="Kittelmann S."/>
        </authorList>
    </citation>
    <scope>NUCLEOTIDE SEQUENCE [LARGE SCALE GENOMIC DNA]</scope>
    <source>
        <strain evidence="3 4">WILCCON 0114</strain>
    </source>
</reference>
<dbReference type="SUPFAM" id="SSF142433">
    <property type="entry name" value="CinA-like"/>
    <property type="match status" value="1"/>
</dbReference>
<dbReference type="EMBL" id="JBJIAA010000020">
    <property type="protein sequence ID" value="MFL0252749.1"/>
    <property type="molecule type" value="Genomic_DNA"/>
</dbReference>
<dbReference type="Gene3D" id="3.40.980.10">
    <property type="entry name" value="MoaB/Mog-like domain"/>
    <property type="match status" value="1"/>
</dbReference>
<dbReference type="Gene3D" id="3.90.950.20">
    <property type="entry name" value="CinA-like"/>
    <property type="match status" value="1"/>
</dbReference>
<dbReference type="RefSeq" id="WP_406789406.1">
    <property type="nucleotide sequence ID" value="NZ_JBJIAA010000020.1"/>
</dbReference>
<keyword evidence="4" id="KW-1185">Reference proteome</keyword>
<dbReference type="Pfam" id="PF02464">
    <property type="entry name" value="CinA"/>
    <property type="match status" value="1"/>
</dbReference>
<evidence type="ECO:0000313" key="4">
    <source>
        <dbReference type="Proteomes" id="UP001623592"/>
    </source>
</evidence>
<feature type="domain" description="MoaB/Mog" evidence="2">
    <location>
        <begin position="4"/>
        <end position="170"/>
    </location>
</feature>
<proteinExistence type="inferred from homology"/>
<dbReference type="InterPro" id="IPR041424">
    <property type="entry name" value="CinA_KH"/>
</dbReference>
<dbReference type="NCBIfam" id="TIGR00200">
    <property type="entry name" value="cinA_nterm"/>
    <property type="match status" value="1"/>
</dbReference>
<dbReference type="SUPFAM" id="SSF53218">
    <property type="entry name" value="Molybdenum cofactor biosynthesis proteins"/>
    <property type="match status" value="1"/>
</dbReference>